<dbReference type="InterPro" id="IPR039421">
    <property type="entry name" value="Type_1_exporter"/>
</dbReference>
<dbReference type="AlphaFoldDB" id="A0A7G5C5K5"/>
<evidence type="ECO:0000256" key="5">
    <source>
        <dbReference type="ARBA" id="ARBA00022741"/>
    </source>
</evidence>
<dbReference type="CDD" id="cd18542">
    <property type="entry name" value="ABC_6TM_YknU_like"/>
    <property type="match status" value="1"/>
</dbReference>
<dbReference type="Pfam" id="PF00664">
    <property type="entry name" value="ABC_membrane"/>
    <property type="match status" value="1"/>
</dbReference>
<dbReference type="Gene3D" id="1.20.1560.10">
    <property type="entry name" value="ABC transporter type 1, transmembrane domain"/>
    <property type="match status" value="1"/>
</dbReference>
<evidence type="ECO:0000313" key="14">
    <source>
        <dbReference type="Proteomes" id="UP000515679"/>
    </source>
</evidence>
<evidence type="ECO:0000259" key="11">
    <source>
        <dbReference type="PROSITE" id="PS50893"/>
    </source>
</evidence>
<dbReference type="PROSITE" id="PS00211">
    <property type="entry name" value="ABC_TRANSPORTER_1"/>
    <property type="match status" value="1"/>
</dbReference>
<dbReference type="InterPro" id="IPR003593">
    <property type="entry name" value="AAA+_ATPase"/>
</dbReference>
<organism evidence="13 14">
    <name type="scientific">Cohnella cholangitidis</name>
    <dbReference type="NCBI Taxonomy" id="2598458"/>
    <lineage>
        <taxon>Bacteria</taxon>
        <taxon>Bacillati</taxon>
        <taxon>Bacillota</taxon>
        <taxon>Bacilli</taxon>
        <taxon>Bacillales</taxon>
        <taxon>Paenibacillaceae</taxon>
        <taxon>Cohnella</taxon>
    </lineage>
</organism>
<feature type="transmembrane region" description="Helical" evidence="10">
    <location>
        <begin position="275"/>
        <end position="294"/>
    </location>
</feature>
<dbReference type="Gene3D" id="3.40.50.300">
    <property type="entry name" value="P-loop containing nucleotide triphosphate hydrolases"/>
    <property type="match status" value="1"/>
</dbReference>
<feature type="compositionally biased region" description="Acidic residues" evidence="9">
    <location>
        <begin position="583"/>
        <end position="592"/>
    </location>
</feature>
<dbReference type="InterPro" id="IPR036640">
    <property type="entry name" value="ABC1_TM_sf"/>
</dbReference>
<feature type="transmembrane region" description="Helical" evidence="10">
    <location>
        <begin position="242"/>
        <end position="263"/>
    </location>
</feature>
<dbReference type="SUPFAM" id="SSF90123">
    <property type="entry name" value="ABC transporter transmembrane region"/>
    <property type="match status" value="1"/>
</dbReference>
<evidence type="ECO:0000256" key="7">
    <source>
        <dbReference type="ARBA" id="ARBA00022989"/>
    </source>
</evidence>
<evidence type="ECO:0000313" key="13">
    <source>
        <dbReference type="EMBL" id="QMV44489.1"/>
    </source>
</evidence>
<keyword evidence="8 10" id="KW-0472">Membrane</keyword>
<dbReference type="FunFam" id="3.40.50.300:FF:000221">
    <property type="entry name" value="Multidrug ABC transporter ATP-binding protein"/>
    <property type="match status" value="1"/>
</dbReference>
<dbReference type="Pfam" id="PF00005">
    <property type="entry name" value="ABC_tran"/>
    <property type="match status" value="1"/>
</dbReference>
<evidence type="ECO:0000256" key="3">
    <source>
        <dbReference type="ARBA" id="ARBA00022475"/>
    </source>
</evidence>
<dbReference type="GO" id="GO:0016887">
    <property type="term" value="F:ATP hydrolysis activity"/>
    <property type="evidence" value="ECO:0007669"/>
    <property type="project" value="InterPro"/>
</dbReference>
<accession>A0A7G5C5K5</accession>
<dbReference type="GO" id="GO:0015421">
    <property type="term" value="F:ABC-type oligopeptide transporter activity"/>
    <property type="evidence" value="ECO:0007669"/>
    <property type="project" value="TreeGrafter"/>
</dbReference>
<dbReference type="EMBL" id="CP041969">
    <property type="protein sequence ID" value="QMV44489.1"/>
    <property type="molecule type" value="Genomic_DNA"/>
</dbReference>
<gene>
    <name evidence="13" type="ORF">FPL14_27450</name>
</gene>
<dbReference type="RefSeq" id="WP_182300731.1">
    <property type="nucleotide sequence ID" value="NZ_CP041969.1"/>
</dbReference>
<evidence type="ECO:0000259" key="12">
    <source>
        <dbReference type="PROSITE" id="PS50929"/>
    </source>
</evidence>
<feature type="domain" description="ABC transmembrane type-1" evidence="12">
    <location>
        <begin position="19"/>
        <end position="301"/>
    </location>
</feature>
<dbReference type="GO" id="GO:0005886">
    <property type="term" value="C:plasma membrane"/>
    <property type="evidence" value="ECO:0007669"/>
    <property type="project" value="UniProtKB-SubCell"/>
</dbReference>
<keyword evidence="3" id="KW-1003">Cell membrane</keyword>
<evidence type="ECO:0000256" key="8">
    <source>
        <dbReference type="ARBA" id="ARBA00023136"/>
    </source>
</evidence>
<proteinExistence type="predicted"/>
<evidence type="ECO:0000256" key="10">
    <source>
        <dbReference type="SAM" id="Phobius"/>
    </source>
</evidence>
<dbReference type="PANTHER" id="PTHR43394:SF1">
    <property type="entry name" value="ATP-BINDING CASSETTE SUB-FAMILY B MEMBER 10, MITOCHONDRIAL"/>
    <property type="match status" value="1"/>
</dbReference>
<dbReference type="PANTHER" id="PTHR43394">
    <property type="entry name" value="ATP-DEPENDENT PERMEASE MDL1, MITOCHONDRIAL"/>
    <property type="match status" value="1"/>
</dbReference>
<keyword evidence="6 13" id="KW-0067">ATP-binding</keyword>
<dbReference type="Proteomes" id="UP000515679">
    <property type="component" value="Chromosome"/>
</dbReference>
<protein>
    <submittedName>
        <fullName evidence="13">ABC transporter ATP-binding protein</fullName>
    </submittedName>
</protein>
<keyword evidence="2" id="KW-0813">Transport</keyword>
<dbReference type="InterPro" id="IPR017871">
    <property type="entry name" value="ABC_transporter-like_CS"/>
</dbReference>
<dbReference type="InterPro" id="IPR003439">
    <property type="entry name" value="ABC_transporter-like_ATP-bd"/>
</dbReference>
<name>A0A7G5C5K5_9BACL</name>
<dbReference type="SUPFAM" id="SSF52540">
    <property type="entry name" value="P-loop containing nucleoside triphosphate hydrolases"/>
    <property type="match status" value="1"/>
</dbReference>
<reference evidence="13 14" key="1">
    <citation type="submission" date="2019-07" db="EMBL/GenBank/DDBJ databases">
        <authorList>
            <person name="Kim J.K."/>
            <person name="Cheong H.-M."/>
            <person name="Choi Y."/>
            <person name="Hwang K.J."/>
            <person name="Lee S."/>
            <person name="Choi C."/>
        </authorList>
    </citation>
    <scope>NUCLEOTIDE SEQUENCE [LARGE SCALE GENOMIC DNA]</scope>
    <source>
        <strain evidence="13 14">KS 22</strain>
    </source>
</reference>
<dbReference type="InterPro" id="IPR027417">
    <property type="entry name" value="P-loop_NTPase"/>
</dbReference>
<dbReference type="GO" id="GO:0005524">
    <property type="term" value="F:ATP binding"/>
    <property type="evidence" value="ECO:0007669"/>
    <property type="project" value="UniProtKB-KW"/>
</dbReference>
<dbReference type="PROSITE" id="PS50929">
    <property type="entry name" value="ABC_TM1F"/>
    <property type="match status" value="1"/>
</dbReference>
<evidence type="ECO:0000256" key="1">
    <source>
        <dbReference type="ARBA" id="ARBA00004651"/>
    </source>
</evidence>
<dbReference type="PROSITE" id="PS50893">
    <property type="entry name" value="ABC_TRANSPORTER_2"/>
    <property type="match status" value="1"/>
</dbReference>
<keyword evidence="5" id="KW-0547">Nucleotide-binding</keyword>
<dbReference type="KEGG" id="cchl:FPL14_27450"/>
<evidence type="ECO:0000256" key="9">
    <source>
        <dbReference type="SAM" id="MobiDB-lite"/>
    </source>
</evidence>
<feature type="compositionally biased region" description="Basic and acidic residues" evidence="9">
    <location>
        <begin position="593"/>
        <end position="604"/>
    </location>
</feature>
<feature type="transmembrane region" description="Helical" evidence="10">
    <location>
        <begin position="129"/>
        <end position="152"/>
    </location>
</feature>
<feature type="transmembrane region" description="Helical" evidence="10">
    <location>
        <begin position="158"/>
        <end position="176"/>
    </location>
</feature>
<evidence type="ECO:0000256" key="2">
    <source>
        <dbReference type="ARBA" id="ARBA00022448"/>
    </source>
</evidence>
<feature type="transmembrane region" description="Helical" evidence="10">
    <location>
        <begin position="16"/>
        <end position="35"/>
    </location>
</feature>
<evidence type="ECO:0000256" key="4">
    <source>
        <dbReference type="ARBA" id="ARBA00022692"/>
    </source>
</evidence>
<keyword evidence="14" id="KW-1185">Reference proteome</keyword>
<keyword evidence="7 10" id="KW-1133">Transmembrane helix</keyword>
<feature type="transmembrane region" description="Helical" evidence="10">
    <location>
        <begin position="55"/>
        <end position="72"/>
    </location>
</feature>
<comment type="subcellular location">
    <subcellularLocation>
        <location evidence="1">Cell membrane</location>
        <topology evidence="1">Multi-pass membrane protein</topology>
    </subcellularLocation>
</comment>
<feature type="domain" description="ABC transporter" evidence="11">
    <location>
        <begin position="337"/>
        <end position="574"/>
    </location>
</feature>
<dbReference type="SMART" id="SM00382">
    <property type="entry name" value="AAA"/>
    <property type="match status" value="1"/>
</dbReference>
<keyword evidence="4 10" id="KW-0812">Transmembrane</keyword>
<feature type="region of interest" description="Disordered" evidence="9">
    <location>
        <begin position="578"/>
        <end position="604"/>
    </location>
</feature>
<dbReference type="InterPro" id="IPR011527">
    <property type="entry name" value="ABC1_TM_dom"/>
</dbReference>
<sequence length="604" mass="66898">MDIFKALKSYYWQDKGFLWGSVVGLAIATALGLVYPLLLRTLIDDMIVPGEYSGVLGLSLAAVGIIFVKAGFQYLHGFSGGRLGNRLAYRLRNGCYEKLQQLSFSYYDKARTGDLMSRLTADIEGIRNFIGFGFAQLMNTGFLLVFGFTMMFFIDWKLTVMTFAMIPILGYVAIRFEQNIHPVFRSIRSAVGRLTVRVQENITGVRTVKSFAREPFEINKFVKENVDYRDNHLQLAGVWAKYFPLIEFIANLSVAALLLVGGWRVINGSLSLGDLVALSGMLGLIVAPLWTLGFQINNYTQSKASGERLLELLNQPISVKNTINCLELDGDAVKGHIRYEDVSFRYTNRDDLPSALLGFNLDAPAGSVIGLLGGTGSGKSTAVGLLLRAYDVGEGSVTLDGVDVRHIDLASLRGQIAIVFQESFLFSTTIKENISYGFPEASQEEIEEAARLAQADGFIRELPLGYDTIVGERGMGLSGGQKQRIAIARALLGKPKILILDDATSALDMETENEIQTAIRHVMAGRTVFMIAHRISSLRRADEIIVLDRGHTIQRGTHERLVRQPGLYRETYRIQYADRPDELDQSALDTDDSADRSAERRVTG</sequence>
<evidence type="ECO:0000256" key="6">
    <source>
        <dbReference type="ARBA" id="ARBA00022840"/>
    </source>
</evidence>